<dbReference type="EMBL" id="PETL01000168">
    <property type="protein sequence ID" value="PIV64195.1"/>
    <property type="molecule type" value="Genomic_DNA"/>
</dbReference>
<comment type="caution">
    <text evidence="1">The sequence shown here is derived from an EMBL/GenBank/DDBJ whole genome shotgun (WGS) entry which is preliminary data.</text>
</comment>
<evidence type="ECO:0000313" key="1">
    <source>
        <dbReference type="EMBL" id="PIV64195.1"/>
    </source>
</evidence>
<reference evidence="2" key="1">
    <citation type="submission" date="2017-09" db="EMBL/GenBank/DDBJ databases">
        <title>Depth-based differentiation of microbial function through sediment-hosted aquifers and enrichment of novel symbionts in the deep terrestrial subsurface.</title>
        <authorList>
            <person name="Probst A.J."/>
            <person name="Ladd B."/>
            <person name="Jarett J.K."/>
            <person name="Geller-Mcgrath D.E."/>
            <person name="Sieber C.M.K."/>
            <person name="Emerson J.B."/>
            <person name="Anantharaman K."/>
            <person name="Thomas B.C."/>
            <person name="Malmstrom R."/>
            <person name="Stieglmeier M."/>
            <person name="Klingl A."/>
            <person name="Woyke T."/>
            <person name="Ryan C.M."/>
            <person name="Banfield J.F."/>
        </authorList>
    </citation>
    <scope>NUCLEOTIDE SEQUENCE [LARGE SCALE GENOMIC DNA]</scope>
</reference>
<dbReference type="AlphaFoldDB" id="A0A2M7E924"/>
<dbReference type="Proteomes" id="UP000228886">
    <property type="component" value="Unassembled WGS sequence"/>
</dbReference>
<sequence>MSNLELETTQWLSSRDVVCRSLLLSLFRSGLINLPPYLRANYHNRNRNRTPRIFTPKTSISTEPLLGKIKDYPCLSLKLVVKRSPDESLWNYLVHKYHYQGYRFIIGSHLKYIAYLENRPIACLGWGSATWSIKSRDQFIGWSAFS</sequence>
<name>A0A2M7E924_9BACT</name>
<accession>A0A2M7E924</accession>
<dbReference type="InterPro" id="IPR025639">
    <property type="entry name" value="DruA"/>
</dbReference>
<proteinExistence type="predicted"/>
<protein>
    <submittedName>
        <fullName evidence="1">Uncharacterized protein</fullName>
    </submittedName>
</protein>
<gene>
    <name evidence="1" type="ORF">COS11_03460</name>
</gene>
<dbReference type="Pfam" id="PF14236">
    <property type="entry name" value="DruA"/>
    <property type="match status" value="1"/>
</dbReference>
<organism evidence="1 2">
    <name type="scientific">bacterium (Candidatus Ratteibacteria) CG01_land_8_20_14_3_00_40_19</name>
    <dbReference type="NCBI Taxonomy" id="2014290"/>
    <lineage>
        <taxon>Bacteria</taxon>
        <taxon>Candidatus Ratteibacteria</taxon>
    </lineage>
</organism>
<evidence type="ECO:0000313" key="2">
    <source>
        <dbReference type="Proteomes" id="UP000228886"/>
    </source>
</evidence>